<dbReference type="PANTHER" id="PTHR30629">
    <property type="entry name" value="PROPHAGE INTEGRASE"/>
    <property type="match status" value="1"/>
</dbReference>
<sequence length="152" mass="17036">MVAGVGLVSPLRVSSASQRAFGKTRLWPVLRGVKSYLPVTKLKDITKANILKLHEKHGDIPYQANRTRGVLSKMFNYAEDLELRPDNSNPVLKVKPYPEKKRDRYLSPEELKALGKTLKSCEETGTESPYMIAAIKLLILTGCRLGEIQTLK</sequence>
<comment type="similarity">
    <text evidence="1">Belongs to the 'phage' integrase family.</text>
</comment>
<comment type="caution">
    <text evidence="5">The sequence shown here is derived from an EMBL/GenBank/DDBJ whole genome shotgun (WGS) entry which is preliminary data.</text>
</comment>
<reference evidence="5" key="2">
    <citation type="submission" date="2020-09" db="EMBL/GenBank/DDBJ databases">
        <authorList>
            <person name="Sun Q."/>
            <person name="Kim S."/>
        </authorList>
    </citation>
    <scope>NUCLEOTIDE SEQUENCE</scope>
    <source>
        <strain evidence="5">KCTC 42590</strain>
    </source>
</reference>
<dbReference type="SUPFAM" id="SSF56349">
    <property type="entry name" value="DNA breaking-rejoining enzymes"/>
    <property type="match status" value="1"/>
</dbReference>
<evidence type="ECO:0000313" key="6">
    <source>
        <dbReference type="Proteomes" id="UP000630923"/>
    </source>
</evidence>
<gene>
    <name evidence="5" type="ORF">GCM10017044_15270</name>
</gene>
<dbReference type="Gene3D" id="1.10.443.10">
    <property type="entry name" value="Intergrase catalytic core"/>
    <property type="match status" value="1"/>
</dbReference>
<dbReference type="Proteomes" id="UP000630923">
    <property type="component" value="Unassembled WGS sequence"/>
</dbReference>
<dbReference type="InterPro" id="IPR010998">
    <property type="entry name" value="Integrase_recombinase_N"/>
</dbReference>
<organism evidence="5 6">
    <name type="scientific">Kordiimonas sediminis</name>
    <dbReference type="NCBI Taxonomy" id="1735581"/>
    <lineage>
        <taxon>Bacteria</taxon>
        <taxon>Pseudomonadati</taxon>
        <taxon>Pseudomonadota</taxon>
        <taxon>Alphaproteobacteria</taxon>
        <taxon>Kordiimonadales</taxon>
        <taxon>Kordiimonadaceae</taxon>
        <taxon>Kordiimonas</taxon>
    </lineage>
</organism>
<accession>A0A919ARY5</accession>
<keyword evidence="3" id="KW-0238">DNA-binding</keyword>
<evidence type="ECO:0000256" key="3">
    <source>
        <dbReference type="ARBA" id="ARBA00023125"/>
    </source>
</evidence>
<protein>
    <recommendedName>
        <fullName evidence="7">Integrase</fullName>
    </recommendedName>
</protein>
<keyword evidence="2" id="KW-0229">DNA integration</keyword>
<keyword evidence="6" id="KW-1185">Reference proteome</keyword>
<proteinExistence type="inferred from homology"/>
<evidence type="ECO:0000256" key="1">
    <source>
        <dbReference type="ARBA" id="ARBA00008857"/>
    </source>
</evidence>
<dbReference type="GO" id="GO:0003677">
    <property type="term" value="F:DNA binding"/>
    <property type="evidence" value="ECO:0007669"/>
    <property type="project" value="UniProtKB-KW"/>
</dbReference>
<evidence type="ECO:0000313" key="5">
    <source>
        <dbReference type="EMBL" id="GHF22112.1"/>
    </source>
</evidence>
<dbReference type="Gene3D" id="1.10.150.130">
    <property type="match status" value="1"/>
</dbReference>
<dbReference type="PANTHER" id="PTHR30629:SF2">
    <property type="entry name" value="PROPHAGE INTEGRASE INTS-RELATED"/>
    <property type="match status" value="1"/>
</dbReference>
<evidence type="ECO:0008006" key="7">
    <source>
        <dbReference type="Google" id="ProtNLM"/>
    </source>
</evidence>
<dbReference type="InterPro" id="IPR011010">
    <property type="entry name" value="DNA_brk_join_enz"/>
</dbReference>
<evidence type="ECO:0000256" key="2">
    <source>
        <dbReference type="ARBA" id="ARBA00022908"/>
    </source>
</evidence>
<reference evidence="5" key="1">
    <citation type="journal article" date="2014" name="Int. J. Syst. Evol. Microbiol.">
        <title>Complete genome sequence of Corynebacterium casei LMG S-19264T (=DSM 44701T), isolated from a smear-ripened cheese.</title>
        <authorList>
            <consortium name="US DOE Joint Genome Institute (JGI-PGF)"/>
            <person name="Walter F."/>
            <person name="Albersmeier A."/>
            <person name="Kalinowski J."/>
            <person name="Ruckert C."/>
        </authorList>
    </citation>
    <scope>NUCLEOTIDE SEQUENCE</scope>
    <source>
        <strain evidence="5">KCTC 42590</strain>
    </source>
</reference>
<dbReference type="InterPro" id="IPR050808">
    <property type="entry name" value="Phage_Integrase"/>
</dbReference>
<evidence type="ECO:0000256" key="4">
    <source>
        <dbReference type="ARBA" id="ARBA00023172"/>
    </source>
</evidence>
<dbReference type="EMBL" id="BNCI01000002">
    <property type="protein sequence ID" value="GHF22112.1"/>
    <property type="molecule type" value="Genomic_DNA"/>
</dbReference>
<dbReference type="InterPro" id="IPR013762">
    <property type="entry name" value="Integrase-like_cat_sf"/>
</dbReference>
<dbReference type="AlphaFoldDB" id="A0A919ARY5"/>
<keyword evidence="4" id="KW-0233">DNA recombination</keyword>
<dbReference type="GO" id="GO:0015074">
    <property type="term" value="P:DNA integration"/>
    <property type="evidence" value="ECO:0007669"/>
    <property type="project" value="UniProtKB-KW"/>
</dbReference>
<dbReference type="GO" id="GO:0006310">
    <property type="term" value="P:DNA recombination"/>
    <property type="evidence" value="ECO:0007669"/>
    <property type="project" value="UniProtKB-KW"/>
</dbReference>
<name>A0A919ARY5_9PROT</name>